<dbReference type="OrthoDB" id="6419806at2759"/>
<dbReference type="AlphaFoldDB" id="A0A4Y2LY39"/>
<dbReference type="EMBL" id="BGPR01006520">
    <property type="protein sequence ID" value="GBN19738.1"/>
    <property type="molecule type" value="Genomic_DNA"/>
</dbReference>
<dbReference type="GO" id="GO:0004527">
    <property type="term" value="F:exonuclease activity"/>
    <property type="evidence" value="ECO:0007669"/>
    <property type="project" value="InterPro"/>
</dbReference>
<feature type="region of interest" description="Disordered" evidence="1">
    <location>
        <begin position="273"/>
        <end position="299"/>
    </location>
</feature>
<comment type="caution">
    <text evidence="3">The sequence shown here is derived from an EMBL/GenBank/DDBJ whole genome shotgun (WGS) entry which is preliminary data.</text>
</comment>
<keyword evidence="4" id="KW-1185">Reference proteome</keyword>
<evidence type="ECO:0000256" key="1">
    <source>
        <dbReference type="SAM" id="MobiDB-lite"/>
    </source>
</evidence>
<organism evidence="3 4">
    <name type="scientific">Araneus ventricosus</name>
    <name type="common">Orbweaver spider</name>
    <name type="synonym">Epeira ventricosa</name>
    <dbReference type="NCBI Taxonomy" id="182803"/>
    <lineage>
        <taxon>Eukaryota</taxon>
        <taxon>Metazoa</taxon>
        <taxon>Ecdysozoa</taxon>
        <taxon>Arthropoda</taxon>
        <taxon>Chelicerata</taxon>
        <taxon>Arachnida</taxon>
        <taxon>Araneae</taxon>
        <taxon>Araneomorphae</taxon>
        <taxon>Entelegynae</taxon>
        <taxon>Araneoidea</taxon>
        <taxon>Araneidae</taxon>
        <taxon>Araneus</taxon>
    </lineage>
</organism>
<evidence type="ECO:0000259" key="2">
    <source>
        <dbReference type="Pfam" id="PF03159"/>
    </source>
</evidence>
<protein>
    <recommendedName>
        <fullName evidence="2">Xrn1 N-terminal domain-containing protein</fullName>
    </recommendedName>
</protein>
<proteinExistence type="predicted"/>
<feature type="domain" description="Xrn1 N-terminal" evidence="2">
    <location>
        <begin position="2"/>
        <end position="208"/>
    </location>
</feature>
<gene>
    <name evidence="3" type="ORF">AVEN_261810_1</name>
</gene>
<dbReference type="InterPro" id="IPR004859">
    <property type="entry name" value="Xrn1_N"/>
</dbReference>
<feature type="compositionally biased region" description="Acidic residues" evidence="1">
    <location>
        <begin position="286"/>
        <end position="297"/>
    </location>
</feature>
<reference evidence="3 4" key="1">
    <citation type="journal article" date="2019" name="Sci. Rep.">
        <title>Orb-weaving spider Araneus ventricosus genome elucidates the spidroin gene catalogue.</title>
        <authorList>
            <person name="Kono N."/>
            <person name="Nakamura H."/>
            <person name="Ohtoshi R."/>
            <person name="Moran D.A.P."/>
            <person name="Shinohara A."/>
            <person name="Yoshida Y."/>
            <person name="Fujiwara M."/>
            <person name="Mori M."/>
            <person name="Tomita M."/>
            <person name="Arakawa K."/>
        </authorList>
    </citation>
    <scope>NUCLEOTIDE SEQUENCE [LARGE SCALE GENOMIC DNA]</scope>
</reference>
<name>A0A4Y2LY39_ARAVE</name>
<dbReference type="Proteomes" id="UP000499080">
    <property type="component" value="Unassembled WGS sequence"/>
</dbReference>
<sequence length="445" mass="51569">MGITNFCKLMNKLIEPDEEPPTEPHSFDSILYDAQSLLHVAISEALETDESKLFRELCRSAWHTLEKQLDVFLDHATAESITLVLSFDGAGVPMKWPTQRERRSKKDGERQRSVRIQGKMKYRSALFGPNVITMKIQKYFVQRLKRYRFQKAKEWVVVVSGCNMPGEGEHKLFQIAESLQSSQRVRCRNPLIVSQDQDVFVLALMRLSRYETLQIFRYGRYYPVTKLIREWLPYPVERLETCSFLFGNDFIPAVVGITLQNVCAIHQCLTLEENPSPPSSYSSEDAGSDSELDDESVPDTHPVSIMARFVERMNKHLRFHVLAHLDGTLVEAFWLVYFWLGDYYTRSEFPQKYMDNPIYDAFDRNQLLTALTSLPFSLRCYERARDKYENVTRDPATAEEAEKAVFMEEDVVATLKSYWVKPDDKACVVLKLRNRSSPSYSAINL</sequence>
<evidence type="ECO:0000313" key="4">
    <source>
        <dbReference type="Proteomes" id="UP000499080"/>
    </source>
</evidence>
<dbReference type="Pfam" id="PF03159">
    <property type="entry name" value="XRN_N"/>
    <property type="match status" value="1"/>
</dbReference>
<accession>A0A4Y2LY39</accession>
<dbReference type="GO" id="GO:0003676">
    <property type="term" value="F:nucleic acid binding"/>
    <property type="evidence" value="ECO:0007669"/>
    <property type="project" value="InterPro"/>
</dbReference>
<dbReference type="Gene3D" id="3.40.50.12390">
    <property type="match status" value="1"/>
</dbReference>
<evidence type="ECO:0000313" key="3">
    <source>
        <dbReference type="EMBL" id="GBN19738.1"/>
    </source>
</evidence>